<feature type="chain" id="PRO_5005192127" description="Ig-like domain-containing protein" evidence="3">
    <location>
        <begin position="28"/>
        <end position="1226"/>
    </location>
</feature>
<feature type="compositionally biased region" description="Low complexity" evidence="1">
    <location>
        <begin position="248"/>
        <end position="287"/>
    </location>
</feature>
<accession>A0A0G4HYV4</accession>
<feature type="compositionally biased region" description="Low complexity" evidence="1">
    <location>
        <begin position="213"/>
        <end position="231"/>
    </location>
</feature>
<feature type="transmembrane region" description="Helical" evidence="2">
    <location>
        <begin position="1200"/>
        <end position="1224"/>
    </location>
</feature>
<name>A0A0G4HYV4_9ALVE</name>
<keyword evidence="2" id="KW-0812">Transmembrane</keyword>
<dbReference type="VEuPathDB" id="CryptoDB:Cvel_9573"/>
<gene>
    <name evidence="4" type="ORF">Cvel_9573</name>
</gene>
<protein>
    <recommendedName>
        <fullName evidence="5">Ig-like domain-containing protein</fullName>
    </recommendedName>
</protein>
<evidence type="ECO:0000256" key="2">
    <source>
        <dbReference type="SAM" id="Phobius"/>
    </source>
</evidence>
<keyword evidence="3" id="KW-0732">Signal</keyword>
<keyword evidence="2" id="KW-1133">Transmembrane helix</keyword>
<proteinExistence type="predicted"/>
<evidence type="ECO:0008006" key="5">
    <source>
        <dbReference type="Google" id="ProtNLM"/>
    </source>
</evidence>
<evidence type="ECO:0000313" key="4">
    <source>
        <dbReference type="EMBL" id="CEM49723.1"/>
    </source>
</evidence>
<reference evidence="4" key="1">
    <citation type="submission" date="2014-11" db="EMBL/GenBank/DDBJ databases">
        <authorList>
            <person name="Otto D Thomas"/>
            <person name="Naeem Raeece"/>
        </authorList>
    </citation>
    <scope>NUCLEOTIDE SEQUENCE</scope>
</reference>
<dbReference type="EMBL" id="CDMZ01004431">
    <property type="protein sequence ID" value="CEM49723.1"/>
    <property type="molecule type" value="Genomic_DNA"/>
</dbReference>
<organism evidence="4">
    <name type="scientific">Chromera velia CCMP2878</name>
    <dbReference type="NCBI Taxonomy" id="1169474"/>
    <lineage>
        <taxon>Eukaryota</taxon>
        <taxon>Sar</taxon>
        <taxon>Alveolata</taxon>
        <taxon>Colpodellida</taxon>
        <taxon>Chromeraceae</taxon>
        <taxon>Chromera</taxon>
    </lineage>
</organism>
<feature type="region of interest" description="Disordered" evidence="1">
    <location>
        <begin position="213"/>
        <end position="287"/>
    </location>
</feature>
<evidence type="ECO:0000256" key="3">
    <source>
        <dbReference type="SAM" id="SignalP"/>
    </source>
</evidence>
<dbReference type="AlphaFoldDB" id="A0A0G4HYV4"/>
<evidence type="ECO:0000256" key="1">
    <source>
        <dbReference type="SAM" id="MobiDB-lite"/>
    </source>
</evidence>
<keyword evidence="2" id="KW-0472">Membrane</keyword>
<sequence length="1226" mass="129792">MASLGVPQSTPLLFVLFVILISSCSDAQTISELCKYSDAACQSREFCLRTDACVEQDGQWAFVSLDETTDTATVSTFSSNSCSAPSLIEEAQVESTGGCSSASKNILGGGDGNFRVVKSDLVLCSYTDASCSGDGNCMQLGECTQTEADGRTVYVRASYEKSSDQIRVDAYLDDECDRRAVDFVEAPLQLDTCATLETERRNVPIYSIAKLQPLPTSPNLLSPSSTPTQAEAAEEKEKQLESGPESPPSAETSEEASQPAEPPQEAAEPQTTTTTTTAATTTTTTTTTAATTTTTTAATTSAAADADASTTTTTTTITTATTTTSSSTVGFYDEVPTIVCQSSTGCSRDDIAYCFVTPSCPPWAGTPEDTWTRVAYTTNHILLISPFLDTAPGVGITPTCEGPLEIDQETLLPPGGQETALGTCYDAFGDRLTPISSDPAVVDFPKQDSAPAYTVCMFNGDSCGTTGGAAPTCFETPVCQKLPRKVAGEEWYARIVYDPENEILWQSLYPLDAPDCEASKLNVSLPVVGASVGTCRESSPPAFGSDAGGMSFRVLGEVQTDVQPAIVCVHSKEGCSDESPVCFPTEDGEGKGICVAQEEQGGGAGANVTAFLGIQYLGGGADQLRLTQYPAGDSECSHGDQAASLIIPGASKGTCLKVDPSSMTDGTEGIEGVPDQVYYLEVISTNRETVLFPSTPASEEPSLICSHNTAQCSVEPGDLCSNTPVCLPSDGASRRVTYDAEADVLWVQQYGAGVTDCSGQPTEGTQAFVGAEEGSCVTAFDGRARLKGEETEEIFVSILGPLKDADPAIVCMYTQEDCRDPLPVCFPTGGGSDGSEHLCVQQPGGGEGSSAEGCPNSEDAPFISLRYHKESERLSLSRFPPGDQCKRATEADVGVVQGASIGTCLRVDASVGGEAPPSSCGPTNDVWYLKVVSAKEAVATFASGPERERPSIVCLYDSDQCSMESPQCFVTPFCQLTEEDPDGGSRMISYDPRSPNTIWVQAYPSNVRDCSGEPVGAQAFVNAPPGQCVTAFDGSEKLEGEETENFYLKVVTDNKTQATLPSIPDKNQSEVLVCSFWEPECQSTDASPRPSQCFVTPQCWKGPQVNYGQRVTYDIAHDRLWLEQYAEGDYFCKGDPVTQQPILNATAGRCIEPRLAEGVPTTDVPASFRIMATQRRQPAGTGRDQFGDPTPDNIYPHRDIMTPVSAVIAFVVAGGIFAVAFAVLMR</sequence>
<feature type="signal peptide" evidence="3">
    <location>
        <begin position="1"/>
        <end position="27"/>
    </location>
</feature>